<dbReference type="InterPro" id="IPR017451">
    <property type="entry name" value="F-box-assoc_interact_dom"/>
</dbReference>
<dbReference type="InterPro" id="IPR011043">
    <property type="entry name" value="Gal_Oxase/kelch_b-propeller"/>
</dbReference>
<keyword evidence="3" id="KW-1185">Reference proteome</keyword>
<comment type="caution">
    <text evidence="2">The sequence shown here is derived from an EMBL/GenBank/DDBJ whole genome shotgun (WGS) entry which is preliminary data.</text>
</comment>
<evidence type="ECO:0000313" key="3">
    <source>
        <dbReference type="Proteomes" id="UP001172457"/>
    </source>
</evidence>
<sequence>MARASTGDSVVRDTTKGARQVLASFKCVCKQWRSFLTSPLFANIHLHHVTTTNTTNHEKVVFFLNRSRNFQTLDCHEDGLIATPPRCYPFQGSYATLIAFPVNGLALVRVAVGQFIDMILWNPLTGDDDNNLLDEKLCFLCTLAPEVDNGKRRNIITRLDLKTEKFTKIAVPPSCEQAGELKLAVVRGCIQLTVFKRARELPKDLIIEMWQMKGRDWTKMMNISYSRNHNPMRPMHPKPKRNSMRPLYLMRNGNFIGYTGNGICKVDPEKNTEDDFCSNLNITMLPRIYIETFVSPNQYKERQPTILAFNEVIVIPVTIEAEDGPNTTKVLNGVEAWPRGYVNPLVVEVRRQAHYALPWPDMPQASNQSGTFEHGQAEKHGAFAFTGGDSVIPDSTKGAGQVLAPFQTLDCHEDGLIATPPRCYPFETSSAFLVATPVNGLVLVCVSATFRHTDMILWNPLTGEHKTISRPPFDTKSYYTSLALELYHTCSDDDYKILCITADHDVYIYSLKSNSWRKLESTQYYLEHIPYAAAAGDDDNNLLDEKLHFLRPLPLEVDNLTRRYIVTRLDLMTEKFTKIALPPSCLPARELELAVVRGCIQLTVVKGAHGLPNTLIIEVWQMNDRDWTKMMNISYSRNHNPMHPKPKRNSMRPLYLMRNGNFIGYTVNGICKVDPEKNTEDHFCSDLEICLLPRIYIETFVSPNQYVS</sequence>
<dbReference type="Proteomes" id="UP001172457">
    <property type="component" value="Chromosome 3"/>
</dbReference>
<evidence type="ECO:0000313" key="2">
    <source>
        <dbReference type="EMBL" id="KAJ9555141.1"/>
    </source>
</evidence>
<dbReference type="AlphaFoldDB" id="A0AA38WNN1"/>
<dbReference type="InterPro" id="IPR050796">
    <property type="entry name" value="SCF_F-box_component"/>
</dbReference>
<proteinExistence type="predicted"/>
<organism evidence="2 3">
    <name type="scientific">Centaurea solstitialis</name>
    <name type="common">yellow star-thistle</name>
    <dbReference type="NCBI Taxonomy" id="347529"/>
    <lineage>
        <taxon>Eukaryota</taxon>
        <taxon>Viridiplantae</taxon>
        <taxon>Streptophyta</taxon>
        <taxon>Embryophyta</taxon>
        <taxon>Tracheophyta</taxon>
        <taxon>Spermatophyta</taxon>
        <taxon>Magnoliopsida</taxon>
        <taxon>eudicotyledons</taxon>
        <taxon>Gunneridae</taxon>
        <taxon>Pentapetalae</taxon>
        <taxon>asterids</taxon>
        <taxon>campanulids</taxon>
        <taxon>Asterales</taxon>
        <taxon>Asteraceae</taxon>
        <taxon>Carduoideae</taxon>
        <taxon>Cardueae</taxon>
        <taxon>Centaureinae</taxon>
        <taxon>Centaurea</taxon>
    </lineage>
</organism>
<dbReference type="InterPro" id="IPR006527">
    <property type="entry name" value="F-box-assoc_dom_typ1"/>
</dbReference>
<gene>
    <name evidence="2" type="ORF">OSB04_009755</name>
</gene>
<dbReference type="NCBIfam" id="TIGR01640">
    <property type="entry name" value="F_box_assoc_1"/>
    <property type="match status" value="1"/>
</dbReference>
<accession>A0AA38WNN1</accession>
<feature type="domain" description="F-box associated beta-propeller type 1" evidence="1">
    <location>
        <begin position="439"/>
        <end position="634"/>
    </location>
</feature>
<reference evidence="2" key="1">
    <citation type="submission" date="2023-03" db="EMBL/GenBank/DDBJ databases">
        <title>Chromosome-scale reference genome and RAD-based genetic map of yellow starthistle (Centaurea solstitialis) reveal putative structural variation and QTLs associated with invader traits.</title>
        <authorList>
            <person name="Reatini B."/>
            <person name="Cang F.A."/>
            <person name="Jiang Q."/>
            <person name="Mckibben M.T.W."/>
            <person name="Barker M.S."/>
            <person name="Rieseberg L.H."/>
            <person name="Dlugosch K.M."/>
        </authorList>
    </citation>
    <scope>NUCLEOTIDE SEQUENCE</scope>
    <source>
        <strain evidence="2">CAN-66</strain>
        <tissue evidence="2">Leaf</tissue>
    </source>
</reference>
<dbReference type="EMBL" id="JARYMX010000003">
    <property type="protein sequence ID" value="KAJ9555141.1"/>
    <property type="molecule type" value="Genomic_DNA"/>
</dbReference>
<evidence type="ECO:0000259" key="1">
    <source>
        <dbReference type="Pfam" id="PF07734"/>
    </source>
</evidence>
<dbReference type="PANTHER" id="PTHR31672:SF13">
    <property type="entry name" value="F-BOX PROTEIN CPR30-LIKE"/>
    <property type="match status" value="1"/>
</dbReference>
<dbReference type="Pfam" id="PF07734">
    <property type="entry name" value="FBA_1"/>
    <property type="match status" value="1"/>
</dbReference>
<name>A0AA38WNN1_9ASTR</name>
<protein>
    <recommendedName>
        <fullName evidence="1">F-box associated beta-propeller type 1 domain-containing protein</fullName>
    </recommendedName>
</protein>
<dbReference type="SUPFAM" id="SSF50965">
    <property type="entry name" value="Galactose oxidase, central domain"/>
    <property type="match status" value="1"/>
</dbReference>
<dbReference type="PANTHER" id="PTHR31672">
    <property type="entry name" value="BNACNNG10540D PROTEIN"/>
    <property type="match status" value="1"/>
</dbReference>